<evidence type="ECO:0000313" key="1">
    <source>
        <dbReference type="EMBL" id="HAU2397289.1"/>
    </source>
</evidence>
<dbReference type="PANTHER" id="PTHR31118:SF12">
    <property type="entry name" value="CYCLASE-LIKE PROTEIN 2"/>
    <property type="match status" value="1"/>
</dbReference>
<dbReference type="InterPro" id="IPR007325">
    <property type="entry name" value="KFase/CYL"/>
</dbReference>
<dbReference type="RefSeq" id="WP_129914922.1">
    <property type="nucleotide sequence ID" value="NZ_RBGD01000015.1"/>
</dbReference>
<protein>
    <submittedName>
        <fullName evidence="1">Cyclase family protein</fullName>
    </submittedName>
</protein>
<dbReference type="GO" id="GO:0004061">
    <property type="term" value="F:arylformamidase activity"/>
    <property type="evidence" value="ECO:0007669"/>
    <property type="project" value="InterPro"/>
</dbReference>
<proteinExistence type="predicted"/>
<dbReference type="AlphaFoldDB" id="A0AAN5TBW9"/>
<dbReference type="Pfam" id="PF04199">
    <property type="entry name" value="Cyclase"/>
    <property type="match status" value="1"/>
</dbReference>
<dbReference type="Proteomes" id="UP000863577">
    <property type="component" value="Unassembled WGS sequence"/>
</dbReference>
<name>A0AAN5TBW9_LEGPN</name>
<dbReference type="EMBL" id="DACWOD010000011">
    <property type="protein sequence ID" value="HAU2397289.1"/>
    <property type="molecule type" value="Genomic_DNA"/>
</dbReference>
<dbReference type="GO" id="GO:0019441">
    <property type="term" value="P:L-tryptophan catabolic process to kynurenine"/>
    <property type="evidence" value="ECO:0007669"/>
    <property type="project" value="InterPro"/>
</dbReference>
<dbReference type="PANTHER" id="PTHR31118">
    <property type="entry name" value="CYCLASE-LIKE PROTEIN 2"/>
    <property type="match status" value="1"/>
</dbReference>
<gene>
    <name evidence="1" type="ORF">JBK99_13265</name>
</gene>
<dbReference type="Gene3D" id="3.50.30.50">
    <property type="entry name" value="Putative cyclase"/>
    <property type="match status" value="1"/>
</dbReference>
<reference evidence="1" key="2">
    <citation type="submission" date="2019-09" db="EMBL/GenBank/DDBJ databases">
        <authorList>
            <consortium name="NCBI Pathogen Detection Project"/>
        </authorList>
    </citation>
    <scope>NUCLEOTIDE SEQUENCE</scope>
    <source>
        <strain evidence="1">CL18-200174</strain>
    </source>
</reference>
<evidence type="ECO:0000313" key="2">
    <source>
        <dbReference type="Proteomes" id="UP000863577"/>
    </source>
</evidence>
<organism evidence="1 2">
    <name type="scientific">Legionella pneumophila</name>
    <dbReference type="NCBI Taxonomy" id="446"/>
    <lineage>
        <taxon>Bacteria</taxon>
        <taxon>Pseudomonadati</taxon>
        <taxon>Pseudomonadota</taxon>
        <taxon>Gammaproteobacteria</taxon>
        <taxon>Legionellales</taxon>
        <taxon>Legionellaceae</taxon>
        <taxon>Legionella</taxon>
    </lineage>
</organism>
<reference evidence="1" key="1">
    <citation type="journal article" date="2018" name="Genome Biol.">
        <title>SKESA: strategic k-mer extension for scrupulous assemblies.</title>
        <authorList>
            <person name="Souvorov A."/>
            <person name="Agarwala R."/>
            <person name="Lipman D.J."/>
        </authorList>
    </citation>
    <scope>NUCLEOTIDE SEQUENCE</scope>
    <source>
        <strain evidence="1">CL18-200174</strain>
    </source>
</reference>
<dbReference type="SUPFAM" id="SSF102198">
    <property type="entry name" value="Putative cyclase"/>
    <property type="match status" value="1"/>
</dbReference>
<dbReference type="InterPro" id="IPR037175">
    <property type="entry name" value="KFase_sf"/>
</dbReference>
<accession>A0AAN5TBW9</accession>
<comment type="caution">
    <text evidence="1">The sequence shown here is derived from an EMBL/GenBank/DDBJ whole genome shotgun (WGS) entry which is preliminary data.</text>
</comment>
<sequence length="236" mass="25860">MTIPYKLVDLTHPLTASTPSWDNSCGFNHTTLLDYADCTSEVKFRVQGINMPAGIGTHMDAPAHCDSQGKTIDAISLQDCLAPCVVIDISEKAHETYLCSMQDILNFEKQYRPIHSGDFVIIHTGWSRHWLTPAQYRNNLQFPSVSKEVAQLLIGRDIAGLGIDTLGPDTPESGYPVHQIILGQGKYLVENVANADLLPPVGSAILVAPLYIFGGTEAPVRLIGFIERSRESRDDG</sequence>